<evidence type="ECO:0000313" key="2">
    <source>
        <dbReference type="Proteomes" id="UP000480039"/>
    </source>
</evidence>
<dbReference type="EMBL" id="SWQE01000007">
    <property type="protein sequence ID" value="NFJ09418.1"/>
    <property type="molecule type" value="Genomic_DNA"/>
</dbReference>
<dbReference type="RefSeq" id="WP_012300916.1">
    <property type="nucleotide sequence ID" value="NZ_JBODAP010000006.1"/>
</dbReference>
<accession>A0A846J617</accession>
<comment type="caution">
    <text evidence="1">The sequence shown here is derived from an EMBL/GenBank/DDBJ whole genome shotgun (WGS) entry which is preliminary data.</text>
</comment>
<protein>
    <submittedName>
        <fullName evidence="1">Uncharacterized protein</fullName>
    </submittedName>
</protein>
<gene>
    <name evidence="1" type="ORF">FC871_13240</name>
</gene>
<dbReference type="Proteomes" id="UP000480039">
    <property type="component" value="Unassembled WGS sequence"/>
</dbReference>
<sequence>MKKEVLTMGNTSINCPYCGYKHSLSNYIFLEDNEIKGKFHIQCNKCNKFISVKFKKKDKFIVEVFESKNYIELIEAIEDLDGVNSYVIFSDTQIPKQLIKIINERGYIGISIFECVCNLYGVAFEEFREE</sequence>
<organism evidence="1 2">
    <name type="scientific">Clostridium botulinum</name>
    <dbReference type="NCBI Taxonomy" id="1491"/>
    <lineage>
        <taxon>Bacteria</taxon>
        <taxon>Bacillati</taxon>
        <taxon>Bacillota</taxon>
        <taxon>Clostridia</taxon>
        <taxon>Eubacteriales</taxon>
        <taxon>Clostridiaceae</taxon>
        <taxon>Clostridium</taxon>
    </lineage>
</organism>
<name>A0A846J617_CLOBO</name>
<evidence type="ECO:0000313" key="1">
    <source>
        <dbReference type="EMBL" id="NFJ09418.1"/>
    </source>
</evidence>
<dbReference type="AlphaFoldDB" id="A0A846J617"/>
<proteinExistence type="predicted"/>
<reference evidence="1 2" key="1">
    <citation type="submission" date="2019-04" db="EMBL/GenBank/DDBJ databases">
        <title>Genome sequencing of Clostridium botulinum Groups I-IV and Clostridium butyricum.</title>
        <authorList>
            <person name="Brunt J."/>
            <person name="Van Vliet A.H.M."/>
            <person name="Stringer S.C."/>
            <person name="Carter A.T."/>
            <person name="Peck M.W."/>
        </authorList>
    </citation>
    <scope>NUCLEOTIDE SEQUENCE [LARGE SCALE GENOMIC DNA]</scope>
    <source>
        <strain evidence="1 2">Colworth BL30</strain>
    </source>
</reference>